<accession>A0AA35X4N1</accession>
<dbReference type="EMBL" id="CASHTH010002968">
    <property type="protein sequence ID" value="CAI8037930.1"/>
    <property type="molecule type" value="Genomic_DNA"/>
</dbReference>
<reference evidence="1" key="1">
    <citation type="submission" date="2023-03" db="EMBL/GenBank/DDBJ databases">
        <authorList>
            <person name="Steffen K."/>
            <person name="Cardenas P."/>
        </authorList>
    </citation>
    <scope>NUCLEOTIDE SEQUENCE</scope>
</reference>
<organism evidence="1 2">
    <name type="scientific">Geodia barretti</name>
    <name type="common">Barrett's horny sponge</name>
    <dbReference type="NCBI Taxonomy" id="519541"/>
    <lineage>
        <taxon>Eukaryota</taxon>
        <taxon>Metazoa</taxon>
        <taxon>Porifera</taxon>
        <taxon>Demospongiae</taxon>
        <taxon>Heteroscleromorpha</taxon>
        <taxon>Tetractinellida</taxon>
        <taxon>Astrophorina</taxon>
        <taxon>Geodiidae</taxon>
        <taxon>Geodia</taxon>
    </lineage>
</organism>
<dbReference type="AlphaFoldDB" id="A0AA35X4N1"/>
<comment type="caution">
    <text evidence="1">The sequence shown here is derived from an EMBL/GenBank/DDBJ whole genome shotgun (WGS) entry which is preliminary data.</text>
</comment>
<sequence length="72" mass="8412">MSSTWRKQLCIKAWTSRKNICTCTYEKHVVQLRKRRKMCACAENTCSRCASAGRRANAQKIIVQMHSRDLKH</sequence>
<proteinExistence type="predicted"/>
<gene>
    <name evidence="1" type="ORF">GBAR_LOCUS21184</name>
</gene>
<protein>
    <submittedName>
        <fullName evidence="1">Uncharacterized protein</fullName>
    </submittedName>
</protein>
<keyword evidence="2" id="KW-1185">Reference proteome</keyword>
<dbReference type="Proteomes" id="UP001174909">
    <property type="component" value="Unassembled WGS sequence"/>
</dbReference>
<evidence type="ECO:0000313" key="2">
    <source>
        <dbReference type="Proteomes" id="UP001174909"/>
    </source>
</evidence>
<name>A0AA35X4N1_GEOBA</name>
<evidence type="ECO:0000313" key="1">
    <source>
        <dbReference type="EMBL" id="CAI8037930.1"/>
    </source>
</evidence>